<evidence type="ECO:0000313" key="4">
    <source>
        <dbReference type="Proteomes" id="UP000019376"/>
    </source>
</evidence>
<dbReference type="InterPro" id="IPR055481">
    <property type="entry name" value="DUF7053"/>
</dbReference>
<dbReference type="AlphaFoldDB" id="S7ZTV6"/>
<dbReference type="PhylomeDB" id="S7ZTV6"/>
<dbReference type="EMBL" id="KB644414">
    <property type="protein sequence ID" value="EPS32211.1"/>
    <property type="molecule type" value="Genomic_DNA"/>
</dbReference>
<accession>S7ZTV6</accession>
<feature type="region of interest" description="Disordered" evidence="1">
    <location>
        <begin position="220"/>
        <end position="258"/>
    </location>
</feature>
<dbReference type="STRING" id="933388.S7ZTV6"/>
<dbReference type="PANTHER" id="PTHR38117">
    <property type="entry name" value="NACHT AND WD40 DOMAIN PROTEIN"/>
    <property type="match status" value="1"/>
</dbReference>
<evidence type="ECO:0000313" key="3">
    <source>
        <dbReference type="EMBL" id="EPS32211.1"/>
    </source>
</evidence>
<feature type="region of interest" description="Disordered" evidence="1">
    <location>
        <begin position="290"/>
        <end position="314"/>
    </location>
</feature>
<feature type="compositionally biased region" description="Polar residues" evidence="1">
    <location>
        <begin position="220"/>
        <end position="231"/>
    </location>
</feature>
<proteinExistence type="predicted"/>
<sequence length="314" mass="34756">MLRKKEKYTIITPIPACVPRQLALDILHSHGEIITLNPLVLSYHPIAAPRDAAADEFYFSWYEIIERVQYLPGLGKIGSGKISFNGCFHNTEWGLQTHTFVPLGIEIKSQWRLAGFQPGEPNKFTEFRHERAPETGPYLQEDIEIHCNITLVSFVKSQLKAASKVLVDRLIKKAELLDAGVLQGVVEDGRLKTINPADRSTVARSDSLLSSRRSLLMSSVTSYQVPRSPTGSVHPRPPYSPSGRSYASPQPGSDSRPAYIAELPADFYHPLPSPDALGVHQGQKYVAELPVTLEGPQENIHSKHSIPELPSGPQ</sequence>
<dbReference type="Proteomes" id="UP000019376">
    <property type="component" value="Unassembled WGS sequence"/>
</dbReference>
<feature type="domain" description="DUF7053" evidence="2">
    <location>
        <begin position="3"/>
        <end position="175"/>
    </location>
</feature>
<dbReference type="HOGENOM" id="CLU_028035_0_1_1"/>
<protein>
    <recommendedName>
        <fullName evidence="2">DUF7053 domain-containing protein</fullName>
    </recommendedName>
</protein>
<gene>
    <name evidence="3" type="ORF">PDE_07171</name>
</gene>
<dbReference type="eggNOG" id="ENOG502SHU7">
    <property type="taxonomic scope" value="Eukaryota"/>
</dbReference>
<name>S7ZTV6_PENO1</name>
<keyword evidence="4" id="KW-1185">Reference proteome</keyword>
<evidence type="ECO:0000259" key="2">
    <source>
        <dbReference type="Pfam" id="PF23155"/>
    </source>
</evidence>
<dbReference type="Pfam" id="PF23155">
    <property type="entry name" value="DUF7053"/>
    <property type="match status" value="1"/>
</dbReference>
<organism evidence="3 4">
    <name type="scientific">Penicillium oxalicum (strain 114-2 / CGMCC 5302)</name>
    <name type="common">Penicillium decumbens</name>
    <dbReference type="NCBI Taxonomy" id="933388"/>
    <lineage>
        <taxon>Eukaryota</taxon>
        <taxon>Fungi</taxon>
        <taxon>Dikarya</taxon>
        <taxon>Ascomycota</taxon>
        <taxon>Pezizomycotina</taxon>
        <taxon>Eurotiomycetes</taxon>
        <taxon>Eurotiomycetidae</taxon>
        <taxon>Eurotiales</taxon>
        <taxon>Aspergillaceae</taxon>
        <taxon>Penicillium</taxon>
    </lineage>
</organism>
<reference evidence="3 4" key="1">
    <citation type="journal article" date="2013" name="PLoS ONE">
        <title>Genomic and secretomic analyses reveal unique features of the lignocellulolytic enzyme system of Penicillium decumbens.</title>
        <authorList>
            <person name="Liu G."/>
            <person name="Zhang L."/>
            <person name="Wei X."/>
            <person name="Zou G."/>
            <person name="Qin Y."/>
            <person name="Ma L."/>
            <person name="Li J."/>
            <person name="Zheng H."/>
            <person name="Wang S."/>
            <person name="Wang C."/>
            <person name="Xun L."/>
            <person name="Zhao G.-P."/>
            <person name="Zhou Z."/>
            <person name="Qu Y."/>
        </authorList>
    </citation>
    <scope>NUCLEOTIDE SEQUENCE [LARGE SCALE GENOMIC DNA]</scope>
    <source>
        <strain evidence="4">114-2 / CGMCC 5302</strain>
    </source>
</reference>
<evidence type="ECO:0000256" key="1">
    <source>
        <dbReference type="SAM" id="MobiDB-lite"/>
    </source>
</evidence>
<dbReference type="OrthoDB" id="5078320at2759"/>
<dbReference type="PANTHER" id="PTHR38117:SF2">
    <property type="entry name" value="NACHT AND WD40 DOMAIN PROTEIN"/>
    <property type="match status" value="1"/>
</dbReference>